<gene>
    <name evidence="9" type="primary">TDEL0A01390</name>
    <name evidence="9" type="ORF">TDEL_0A01390</name>
</gene>
<accession>G8ZLH7</accession>
<protein>
    <recommendedName>
        <fullName evidence="8">SPX domain-containing protein</fullName>
    </recommendedName>
</protein>
<evidence type="ECO:0000256" key="7">
    <source>
        <dbReference type="SAM" id="Phobius"/>
    </source>
</evidence>
<feature type="transmembrane region" description="Helical" evidence="7">
    <location>
        <begin position="720"/>
        <end position="744"/>
    </location>
</feature>
<reference evidence="9 10" key="1">
    <citation type="journal article" date="2011" name="Proc. Natl. Acad. Sci. U.S.A.">
        <title>Evolutionary erosion of yeast sex chromosomes by mating-type switching accidents.</title>
        <authorList>
            <person name="Gordon J.L."/>
            <person name="Armisen D."/>
            <person name="Proux-Wera E."/>
            <person name="Oheigeartaigh S.S."/>
            <person name="Byrne K.P."/>
            <person name="Wolfe K.H."/>
        </authorList>
    </citation>
    <scope>NUCLEOTIDE SEQUENCE [LARGE SCALE GENOMIC DNA]</scope>
    <source>
        <strain evidence="10">ATCC 10662 / CBS 1146 / NBRC 0425 / NCYC 2629 / NRRL Y-866</strain>
    </source>
</reference>
<dbReference type="FunCoup" id="G8ZLH7">
    <property type="interactions" value="41"/>
</dbReference>
<evidence type="ECO:0000256" key="6">
    <source>
        <dbReference type="SAM" id="MobiDB-lite"/>
    </source>
</evidence>
<feature type="transmembrane region" description="Helical" evidence="7">
    <location>
        <begin position="756"/>
        <end position="785"/>
    </location>
</feature>
<dbReference type="GO" id="GO:0016237">
    <property type="term" value="P:microautophagy"/>
    <property type="evidence" value="ECO:0007669"/>
    <property type="project" value="TreeGrafter"/>
</dbReference>
<dbReference type="InterPro" id="IPR051572">
    <property type="entry name" value="VTC_Complex_Subunit"/>
</dbReference>
<feature type="region of interest" description="Disordered" evidence="6">
    <location>
        <begin position="309"/>
        <end position="336"/>
    </location>
</feature>
<proteinExistence type="predicted"/>
<dbReference type="KEGG" id="tdl:TDEL_0A01390"/>
<evidence type="ECO:0000256" key="1">
    <source>
        <dbReference type="ARBA" id="ARBA00004128"/>
    </source>
</evidence>
<feature type="transmembrane region" description="Helical" evidence="7">
    <location>
        <begin position="791"/>
        <end position="812"/>
    </location>
</feature>
<dbReference type="Proteomes" id="UP000005627">
    <property type="component" value="Chromosome 1"/>
</dbReference>
<dbReference type="AlphaFoldDB" id="G8ZLH7"/>
<dbReference type="PANTHER" id="PTHR46140">
    <property type="entry name" value="VACUOLAR TRANSPORTER CHAPERONE 1-RELATED"/>
    <property type="match status" value="1"/>
</dbReference>
<dbReference type="OrthoDB" id="5588846at2759"/>
<evidence type="ECO:0000256" key="4">
    <source>
        <dbReference type="ARBA" id="ARBA00022989"/>
    </source>
</evidence>
<name>G8ZLH7_TORDE</name>
<dbReference type="InParanoid" id="G8ZLH7"/>
<dbReference type="GeneID" id="11502622"/>
<evidence type="ECO:0000256" key="3">
    <source>
        <dbReference type="ARBA" id="ARBA00022692"/>
    </source>
</evidence>
<dbReference type="STRING" id="1076872.G8ZLH7"/>
<dbReference type="PROSITE" id="PS51382">
    <property type="entry name" value="SPX"/>
    <property type="match status" value="1"/>
</dbReference>
<dbReference type="eggNOG" id="ENOG502QSRA">
    <property type="taxonomic scope" value="Eukaryota"/>
</dbReference>
<dbReference type="GO" id="GO:0030643">
    <property type="term" value="P:intracellular phosphate ion homeostasis"/>
    <property type="evidence" value="ECO:0007669"/>
    <property type="project" value="EnsemblFungi"/>
</dbReference>
<keyword evidence="10" id="KW-1185">Reference proteome</keyword>
<keyword evidence="5 7" id="KW-0472">Membrane</keyword>
<dbReference type="GO" id="GO:0033254">
    <property type="term" value="C:vacuolar transporter chaperone complex"/>
    <property type="evidence" value="ECO:0007669"/>
    <property type="project" value="EnsemblFungi"/>
</dbReference>
<dbReference type="GO" id="GO:0007034">
    <property type="term" value="P:vacuolar transport"/>
    <property type="evidence" value="ECO:0007669"/>
    <property type="project" value="TreeGrafter"/>
</dbReference>
<keyword evidence="4 7" id="KW-1133">Transmembrane helix</keyword>
<dbReference type="CDD" id="cd14474">
    <property type="entry name" value="SPX_YDR089W"/>
    <property type="match status" value="1"/>
</dbReference>
<dbReference type="GO" id="GO:0000329">
    <property type="term" value="C:fungal-type vacuole membrane"/>
    <property type="evidence" value="ECO:0007669"/>
    <property type="project" value="EnsemblFungi"/>
</dbReference>
<feature type="compositionally biased region" description="Polar residues" evidence="6">
    <location>
        <begin position="311"/>
        <end position="336"/>
    </location>
</feature>
<keyword evidence="2" id="KW-0926">Vacuole</keyword>
<dbReference type="PANTHER" id="PTHR46140:SF1">
    <property type="entry name" value="VACUOLAR TRANSPORTER CHAPERONE COMPLEX SUBUNIT 4-RELATED"/>
    <property type="match status" value="1"/>
</dbReference>
<keyword evidence="3 7" id="KW-0812">Transmembrane</keyword>
<evidence type="ECO:0000313" key="10">
    <source>
        <dbReference type="Proteomes" id="UP000005627"/>
    </source>
</evidence>
<evidence type="ECO:0000313" key="9">
    <source>
        <dbReference type="EMBL" id="CCE89471.1"/>
    </source>
</evidence>
<feature type="domain" description="SPX" evidence="8">
    <location>
        <begin position="1"/>
        <end position="155"/>
    </location>
</feature>
<evidence type="ECO:0000259" key="8">
    <source>
        <dbReference type="PROSITE" id="PS51382"/>
    </source>
</evidence>
<dbReference type="GO" id="GO:0006799">
    <property type="term" value="P:polyphosphate biosynthetic process"/>
    <property type="evidence" value="ECO:0007669"/>
    <property type="project" value="EnsemblFungi"/>
</dbReference>
<evidence type="ECO:0000256" key="5">
    <source>
        <dbReference type="ARBA" id="ARBA00023136"/>
    </source>
</evidence>
<organism evidence="9 10">
    <name type="scientific">Torulaspora delbrueckii</name>
    <name type="common">Yeast</name>
    <name type="synonym">Candida colliculosa</name>
    <dbReference type="NCBI Taxonomy" id="4950"/>
    <lineage>
        <taxon>Eukaryota</taxon>
        <taxon>Fungi</taxon>
        <taxon>Dikarya</taxon>
        <taxon>Ascomycota</taxon>
        <taxon>Saccharomycotina</taxon>
        <taxon>Saccharomycetes</taxon>
        <taxon>Saccharomycetales</taxon>
        <taxon>Saccharomycetaceae</taxon>
        <taxon>Torulaspora</taxon>
    </lineage>
</organism>
<dbReference type="RefSeq" id="XP_003678682.1">
    <property type="nucleotide sequence ID" value="XM_003678634.1"/>
</dbReference>
<dbReference type="HOGENOM" id="CLU_016933_0_0_1"/>
<dbReference type="InterPro" id="IPR004331">
    <property type="entry name" value="SPX_dom"/>
</dbReference>
<comment type="subcellular location">
    <subcellularLocation>
        <location evidence="1">Vacuole membrane</location>
        <topology evidence="1">Multi-pass membrane protein</topology>
    </subcellularLocation>
</comment>
<dbReference type="GO" id="GO:0042144">
    <property type="term" value="P:vacuole fusion, non-autophagic"/>
    <property type="evidence" value="ECO:0007669"/>
    <property type="project" value="TreeGrafter"/>
</dbReference>
<sequence>MKFGNKILAKSVPEWKLNNIDYEKLKKAIKRATTKSGDGSDGENLEQCTQLFRDQFNHVNVFTSLKVKEISSRLVGIETSIINYKKRFPQSEGKDVRNKKLQSRQLKIVGSHLDNCSSELQRLSRYLILQKIALGKLFKKFVKHYPVGAAEAQAYIQKIRDLPEVTAGYDGISFTSVDLDPYLLEISLIVNILNDFQLKLSNDKSYNEDEDIISPSKKKVDSSLAFDRAVLANASLQKFLVSTENIEEFKFMILNHGFHMLDDEIISTSKGIRDTAESIPSMDAKSIKSARSFMALQQAITCQQAHHPVETPTSNLHGQDSAAKNQPSASSLHRSQPHLSLSILDNKSQPAFLEDNNVNQHPNLIMVSDDDDSHCILMCHVGGLRDHLETTDFGFAELKKLMSGEPIHEESSTMQNSVMSKSAIEWVQSRHLRPVGPRIDFKRSRFICNEENSIYLLSLDEGVTTGSGSTVPHTFVQLTKLPATTASANKDKKLTELCDALIENKTQSYPLSPHITLWKICFELYRSHNLQADLFKFLLKDEYDIEDAALNSEEFFLLGRDSTLKMCSEKLISGFESEGNNRRQSVIRAKPKVQQAIEKPRVRYWNEFDDDPEFHDTGFYINDNNGSQTDEERNPDFDSGFILFNKHFITSAYILCQRIKGLFGLQDRRALLGHVNNYGSISSASTTNSFDEMQAYLTATDECGDSDSVYEYKHDQVITFMYLSSLFTGCVTAGISLGIVLALFHKEGSQADLEVADLLVAMIAISLVISLVLICISLLLLFSRFNLAPAWHYITCFILFLVVIFTVCYGFTEIFF</sequence>
<dbReference type="EMBL" id="HE616742">
    <property type="protein sequence ID" value="CCE89471.1"/>
    <property type="molecule type" value="Genomic_DNA"/>
</dbReference>
<evidence type="ECO:0000256" key="2">
    <source>
        <dbReference type="ARBA" id="ARBA00022554"/>
    </source>
</evidence>